<reference evidence="12 13" key="1">
    <citation type="journal article" date="2014" name="Mol. Biol. Evol.">
        <title>Massive expansion of Ubiquitination-related gene families within the Chlamydiae.</title>
        <authorList>
            <person name="Domman D."/>
            <person name="Collingro A."/>
            <person name="Lagkouvardos I."/>
            <person name="Gehre L."/>
            <person name="Weinmaier T."/>
            <person name="Rattei T."/>
            <person name="Subtil A."/>
            <person name="Horn M."/>
        </authorList>
    </citation>
    <scope>NUCLEOTIDE SEQUENCE [LARGE SCALE GENOMIC DNA]</scope>
    <source>
        <strain evidence="12 13">OEW1</strain>
    </source>
</reference>
<feature type="region of interest" description="Disordered" evidence="8">
    <location>
        <begin position="16"/>
        <end position="44"/>
    </location>
</feature>
<feature type="region of interest" description="Disordered" evidence="8">
    <location>
        <begin position="479"/>
        <end position="538"/>
    </location>
</feature>
<feature type="short sequence motif" description="Q motif" evidence="6">
    <location>
        <begin position="49"/>
        <end position="77"/>
    </location>
</feature>
<feature type="domain" description="Helicase ATP-binding" evidence="9">
    <location>
        <begin position="80"/>
        <end position="249"/>
    </location>
</feature>
<dbReference type="PROSITE" id="PS51194">
    <property type="entry name" value="HELICASE_CTER"/>
    <property type="match status" value="1"/>
</dbReference>
<dbReference type="CDD" id="cd18787">
    <property type="entry name" value="SF2_C_DEAD"/>
    <property type="match status" value="1"/>
</dbReference>
<accession>A0A0C1E901</accession>
<dbReference type="SMART" id="SM00490">
    <property type="entry name" value="HELICc"/>
    <property type="match status" value="1"/>
</dbReference>
<gene>
    <name evidence="12" type="primary">cshA_2</name>
    <name evidence="12" type="ORF">DB43_GB00040</name>
</gene>
<dbReference type="Pfam" id="PF00270">
    <property type="entry name" value="DEAD"/>
    <property type="match status" value="1"/>
</dbReference>
<dbReference type="InterPro" id="IPR027417">
    <property type="entry name" value="P-loop_NTPase"/>
</dbReference>
<dbReference type="Pfam" id="PF00271">
    <property type="entry name" value="Helicase_C"/>
    <property type="match status" value="1"/>
</dbReference>
<dbReference type="PROSITE" id="PS51195">
    <property type="entry name" value="Q_MOTIF"/>
    <property type="match status" value="1"/>
</dbReference>
<evidence type="ECO:0000256" key="2">
    <source>
        <dbReference type="ARBA" id="ARBA00022801"/>
    </source>
</evidence>
<comment type="caution">
    <text evidence="12">The sequence shown here is derived from an EMBL/GenBank/DDBJ whole genome shotgun (WGS) entry which is preliminary data.</text>
</comment>
<dbReference type="SUPFAM" id="SSF52540">
    <property type="entry name" value="P-loop containing nucleoside triphosphate hydrolases"/>
    <property type="match status" value="1"/>
</dbReference>
<comment type="similarity">
    <text evidence="5 7">Belongs to the DEAD box helicase family.</text>
</comment>
<keyword evidence="2 7" id="KW-0378">Hydrolase</keyword>
<evidence type="ECO:0000256" key="5">
    <source>
        <dbReference type="ARBA" id="ARBA00038437"/>
    </source>
</evidence>
<name>A0A0C1E901_9BACT</name>
<dbReference type="Gene3D" id="3.40.50.300">
    <property type="entry name" value="P-loop containing nucleotide triphosphate hydrolases"/>
    <property type="match status" value="2"/>
</dbReference>
<dbReference type="PROSITE" id="PS00039">
    <property type="entry name" value="DEAD_ATP_HELICASE"/>
    <property type="match status" value="1"/>
</dbReference>
<evidence type="ECO:0000259" key="11">
    <source>
        <dbReference type="PROSITE" id="PS51195"/>
    </source>
</evidence>
<dbReference type="PROSITE" id="PS51192">
    <property type="entry name" value="HELICASE_ATP_BIND_1"/>
    <property type="match status" value="1"/>
</dbReference>
<dbReference type="PATRIC" id="fig|83552.4.peg.1169"/>
<feature type="domain" description="DEAD-box RNA helicase Q" evidence="11">
    <location>
        <begin position="49"/>
        <end position="77"/>
    </location>
</feature>
<dbReference type="InterPro" id="IPR011545">
    <property type="entry name" value="DEAD/DEAH_box_helicase_dom"/>
</dbReference>
<dbReference type="GO" id="GO:0016787">
    <property type="term" value="F:hydrolase activity"/>
    <property type="evidence" value="ECO:0007669"/>
    <property type="project" value="UniProtKB-KW"/>
</dbReference>
<dbReference type="EMBL" id="JSAM01000071">
    <property type="protein sequence ID" value="KIA77642.1"/>
    <property type="molecule type" value="Genomic_DNA"/>
</dbReference>
<dbReference type="CDD" id="cd00268">
    <property type="entry name" value="DEADc"/>
    <property type="match status" value="1"/>
</dbReference>
<dbReference type="PANTHER" id="PTHR47959">
    <property type="entry name" value="ATP-DEPENDENT RNA HELICASE RHLE-RELATED"/>
    <property type="match status" value="1"/>
</dbReference>
<dbReference type="Proteomes" id="UP000031307">
    <property type="component" value="Unassembled WGS sequence"/>
</dbReference>
<evidence type="ECO:0000256" key="1">
    <source>
        <dbReference type="ARBA" id="ARBA00022741"/>
    </source>
</evidence>
<dbReference type="RefSeq" id="WP_006341012.1">
    <property type="nucleotide sequence ID" value="NZ_BAWW01000008.1"/>
</dbReference>
<dbReference type="InterPro" id="IPR050079">
    <property type="entry name" value="DEAD_box_RNA_helicase"/>
</dbReference>
<evidence type="ECO:0000256" key="6">
    <source>
        <dbReference type="PROSITE-ProRule" id="PRU00552"/>
    </source>
</evidence>
<feature type="domain" description="Helicase C-terminal" evidence="10">
    <location>
        <begin position="260"/>
        <end position="421"/>
    </location>
</feature>
<keyword evidence="4 7" id="KW-0067">ATP-binding</keyword>
<organism evidence="12 13">
    <name type="scientific">Parachlamydia acanthamoebae</name>
    <dbReference type="NCBI Taxonomy" id="83552"/>
    <lineage>
        <taxon>Bacteria</taxon>
        <taxon>Pseudomonadati</taxon>
        <taxon>Chlamydiota</taxon>
        <taxon>Chlamydiia</taxon>
        <taxon>Parachlamydiales</taxon>
        <taxon>Parachlamydiaceae</taxon>
        <taxon>Parachlamydia</taxon>
    </lineage>
</organism>
<evidence type="ECO:0000313" key="13">
    <source>
        <dbReference type="Proteomes" id="UP000031307"/>
    </source>
</evidence>
<evidence type="ECO:0000259" key="10">
    <source>
        <dbReference type="PROSITE" id="PS51194"/>
    </source>
</evidence>
<dbReference type="OMA" id="IAAETRW"/>
<protein>
    <submittedName>
        <fullName evidence="12">DEAD-box ATP-dependent RNA helicase CshA</fullName>
        <ecNumber evidence="12">3.6.4.13</ecNumber>
    </submittedName>
</protein>
<dbReference type="GO" id="GO:0005829">
    <property type="term" value="C:cytosol"/>
    <property type="evidence" value="ECO:0007669"/>
    <property type="project" value="TreeGrafter"/>
</dbReference>
<dbReference type="EC" id="3.6.4.13" evidence="12"/>
<evidence type="ECO:0000256" key="3">
    <source>
        <dbReference type="ARBA" id="ARBA00022806"/>
    </source>
</evidence>
<keyword evidence="3 7" id="KW-0347">Helicase</keyword>
<dbReference type="InterPro" id="IPR014014">
    <property type="entry name" value="RNA_helicase_DEAD_Q_motif"/>
</dbReference>
<evidence type="ECO:0000256" key="8">
    <source>
        <dbReference type="SAM" id="MobiDB-lite"/>
    </source>
</evidence>
<dbReference type="GO" id="GO:0003676">
    <property type="term" value="F:nucleic acid binding"/>
    <property type="evidence" value="ECO:0007669"/>
    <property type="project" value="InterPro"/>
</dbReference>
<dbReference type="GO" id="GO:0005524">
    <property type="term" value="F:ATP binding"/>
    <property type="evidence" value="ECO:0007669"/>
    <property type="project" value="UniProtKB-KW"/>
</dbReference>
<evidence type="ECO:0000259" key="9">
    <source>
        <dbReference type="PROSITE" id="PS51192"/>
    </source>
</evidence>
<evidence type="ECO:0000313" key="12">
    <source>
        <dbReference type="EMBL" id="KIA77642.1"/>
    </source>
</evidence>
<dbReference type="InterPro" id="IPR000629">
    <property type="entry name" value="RNA-helicase_DEAD-box_CS"/>
</dbReference>
<dbReference type="SMART" id="SM00487">
    <property type="entry name" value="DEXDc"/>
    <property type="match status" value="1"/>
</dbReference>
<proteinExistence type="inferred from homology"/>
<feature type="compositionally biased region" description="Basic residues" evidence="8">
    <location>
        <begin position="24"/>
        <end position="33"/>
    </location>
</feature>
<dbReference type="PANTHER" id="PTHR47959:SF1">
    <property type="entry name" value="ATP-DEPENDENT RNA HELICASE DBPA"/>
    <property type="match status" value="1"/>
</dbReference>
<sequence length="538" mass="60501">MSLDLKRFKQEAQLLLRGGDITPRKKPPKRKNGYKMNDTTSSETPQSTLLFTDFGLNDSLLKAIAEAKFTQPSPIQEKVIPIILNGQDVVAQAQTGTGKTAAFGLPSLNRLDKAAGVGLLVITPTRELAVQVSDELYRLGKYCGIRTIAVYGGQSIQRQIDGIERGAQVVVATPGRLLDLLKSRRLSHFSPPIVVLDEADEMLNMGFLEDIQEIFTFLPKERQTLLFSATMPLPIQKLAKTFLREPEFIKITKKETASQNIQQICYVIHESERDDALVRLLDAQEEAKSIIFCRTKKDVDRVSSFLTSRGYGARGLHGDMEQPQRQRVIDGFRQNEFQILAATDVAARGLNVLDVTHVYNYHLPYETESYVHRIGRTGRAGNKGIAITLLNPREVSGLKHIFREHGGNIEYQSIPTLQDVKRKFAEKFLKKVQQRHFDQEAHALLTELQKEMSLEEISVNLLSLLLDYKKVEGPEHIGIHPQDIERSGGSSHQKRKRGGFSRDSNNRFRDRGRRPPSRSSGSGAPYRSREGKKAPHSS</sequence>
<dbReference type="InterPro" id="IPR001650">
    <property type="entry name" value="Helicase_C-like"/>
</dbReference>
<dbReference type="AlphaFoldDB" id="A0A0C1E901"/>
<dbReference type="InterPro" id="IPR014001">
    <property type="entry name" value="Helicase_ATP-bd"/>
</dbReference>
<keyword evidence="1 7" id="KW-0547">Nucleotide-binding</keyword>
<evidence type="ECO:0000256" key="7">
    <source>
        <dbReference type="RuleBase" id="RU000492"/>
    </source>
</evidence>
<dbReference type="GO" id="GO:0003724">
    <property type="term" value="F:RNA helicase activity"/>
    <property type="evidence" value="ECO:0007669"/>
    <property type="project" value="UniProtKB-EC"/>
</dbReference>
<evidence type="ECO:0000256" key="4">
    <source>
        <dbReference type="ARBA" id="ARBA00022840"/>
    </source>
</evidence>
<feature type="compositionally biased region" description="Basic and acidic residues" evidence="8">
    <location>
        <begin position="527"/>
        <end position="538"/>
    </location>
</feature>
<dbReference type="InterPro" id="IPR044742">
    <property type="entry name" value="DEAD/DEAH_RhlB"/>
</dbReference>